<proteinExistence type="predicted"/>
<protein>
    <submittedName>
        <fullName evidence="1">Uncharacterized protein</fullName>
    </submittedName>
</protein>
<dbReference type="AlphaFoldDB" id="A0A7J0EG72"/>
<gene>
    <name evidence="1" type="ORF">Acr_04g0002120</name>
</gene>
<dbReference type="Proteomes" id="UP000585474">
    <property type="component" value="Unassembled WGS sequence"/>
</dbReference>
<name>A0A7J0EG72_9ERIC</name>
<keyword evidence="2" id="KW-1185">Reference proteome</keyword>
<dbReference type="EMBL" id="BJWL01000004">
    <property type="protein sequence ID" value="GFY85474.1"/>
    <property type="molecule type" value="Genomic_DNA"/>
</dbReference>
<reference evidence="1 2" key="1">
    <citation type="submission" date="2019-07" db="EMBL/GenBank/DDBJ databases">
        <title>De Novo Assembly of kiwifruit Actinidia rufa.</title>
        <authorList>
            <person name="Sugita-Konishi S."/>
            <person name="Sato K."/>
            <person name="Mori E."/>
            <person name="Abe Y."/>
            <person name="Kisaki G."/>
            <person name="Hamano K."/>
            <person name="Suezawa K."/>
            <person name="Otani M."/>
            <person name="Fukuda T."/>
            <person name="Manabe T."/>
            <person name="Gomi K."/>
            <person name="Tabuchi M."/>
            <person name="Akimitsu K."/>
            <person name="Kataoka I."/>
        </authorList>
    </citation>
    <scope>NUCLEOTIDE SEQUENCE [LARGE SCALE GENOMIC DNA]</scope>
    <source>
        <strain evidence="2">cv. Fuchu</strain>
    </source>
</reference>
<accession>A0A7J0EG72</accession>
<organism evidence="1 2">
    <name type="scientific">Actinidia rufa</name>
    <dbReference type="NCBI Taxonomy" id="165716"/>
    <lineage>
        <taxon>Eukaryota</taxon>
        <taxon>Viridiplantae</taxon>
        <taxon>Streptophyta</taxon>
        <taxon>Embryophyta</taxon>
        <taxon>Tracheophyta</taxon>
        <taxon>Spermatophyta</taxon>
        <taxon>Magnoliopsida</taxon>
        <taxon>eudicotyledons</taxon>
        <taxon>Gunneridae</taxon>
        <taxon>Pentapetalae</taxon>
        <taxon>asterids</taxon>
        <taxon>Ericales</taxon>
        <taxon>Actinidiaceae</taxon>
        <taxon>Actinidia</taxon>
    </lineage>
</organism>
<comment type="caution">
    <text evidence="1">The sequence shown here is derived from an EMBL/GenBank/DDBJ whole genome shotgun (WGS) entry which is preliminary data.</text>
</comment>
<sequence length="203" mass="21574">MLPESQDCFQVTSGSDAHSQVKLVEGMNGEVGYDKFMPITFPFKGNGSGDSLWRKTSCGAELSRANIEFLEGPGEPKSSLILTGQVFGKVSGVIRLGLPSGRFSGGLKRISGGGKVKAKEISRPPPSIFLYRALVIPPSLGKGFGSAESLARCSGLCLGQSEMSLRVRIRRALEAGVNQLGELFLYALFGAYGAKGTLEHSRT</sequence>
<evidence type="ECO:0000313" key="2">
    <source>
        <dbReference type="Proteomes" id="UP000585474"/>
    </source>
</evidence>
<evidence type="ECO:0000313" key="1">
    <source>
        <dbReference type="EMBL" id="GFY85474.1"/>
    </source>
</evidence>